<proteinExistence type="predicted"/>
<organism evidence="2 3">
    <name type="scientific">Stylonychia lemnae</name>
    <name type="common">Ciliate</name>
    <dbReference type="NCBI Taxonomy" id="5949"/>
    <lineage>
        <taxon>Eukaryota</taxon>
        <taxon>Sar</taxon>
        <taxon>Alveolata</taxon>
        <taxon>Ciliophora</taxon>
        <taxon>Intramacronucleata</taxon>
        <taxon>Spirotrichea</taxon>
        <taxon>Stichotrichia</taxon>
        <taxon>Sporadotrichida</taxon>
        <taxon>Oxytrichidae</taxon>
        <taxon>Stylonychinae</taxon>
        <taxon>Stylonychia</taxon>
    </lineage>
</organism>
<feature type="region of interest" description="Disordered" evidence="1">
    <location>
        <begin position="646"/>
        <end position="703"/>
    </location>
</feature>
<evidence type="ECO:0000313" key="3">
    <source>
        <dbReference type="Proteomes" id="UP000039865"/>
    </source>
</evidence>
<evidence type="ECO:0000313" key="2">
    <source>
        <dbReference type="EMBL" id="CDW73428.1"/>
    </source>
</evidence>
<reference evidence="2 3" key="1">
    <citation type="submission" date="2014-06" db="EMBL/GenBank/DDBJ databases">
        <authorList>
            <person name="Swart Estienne"/>
        </authorList>
    </citation>
    <scope>NUCLEOTIDE SEQUENCE [LARGE SCALE GENOMIC DNA]</scope>
    <source>
        <strain evidence="2 3">130c</strain>
    </source>
</reference>
<keyword evidence="3" id="KW-1185">Reference proteome</keyword>
<dbReference type="OrthoDB" id="9996961at2759"/>
<dbReference type="EMBL" id="CCKQ01002337">
    <property type="protein sequence ID" value="CDW73428.1"/>
    <property type="molecule type" value="Genomic_DNA"/>
</dbReference>
<dbReference type="Proteomes" id="UP000039865">
    <property type="component" value="Unassembled WGS sequence"/>
</dbReference>
<protein>
    <submittedName>
        <fullName evidence="2">Uncharacterized protein</fullName>
    </submittedName>
</protein>
<dbReference type="InParanoid" id="A0A077ZU44"/>
<sequence length="703" mass="79617">MVKRQAKELHGALSDYVTQCNVSNTVGNVTSIAGTALMFTPAFAVGIGMVIFGCSTSVGSQVAKDKFESYYKQQIEKILQDDKRESQKVEELIEHTQEILSNSIQKACQFLIKGGLNVGGCGLQALNAFQKAGNVAVFAGKGIQVGKGFQVASIVQEGAQLANIVQKGAQVANVAQGGVQAANAIQGGVQVGNVVLRGGTSLSNLGKLSSLTQATRLSSLSVISTGQAVQNVGRVTFLSSSTVNVGATGGKLAGISASKVIPVMGVVFSVADIAFTWGSINQTIDQIQKLENIKDIEIKGVEEKLKVWEAAKDEIYSTCSFAENGLIDYDDQSESSDSFYEESDLEGEYSDEEVNLKLQLSEDEEEIKFSEIPNNAQIQTVCGVRTKEQIKNNSDGFIDSKQMRFIRKKNNPEQISCVVLIRAAAKPCTNFRSKHLASNYKSARHKSVEALKAGQDINTVIVCPREQESTQNLNQNQQNAKKYFETEYKPQDKEKKLDKTKTKICTKEQKVYEVEIFEFKLNQHKQVESRMYITNAFVDLIDTFEVYHFANREQYTREMGQVNGELLEVFRLDSYQSLGYLRKEIKKLKKNKTIDKKNREKQIEILKEDIDWKRQTNRVVRNHINEIRRKRRLYEIRREKEIREIKKQQEREKEGHQVRREEESQQEREEKANQQARKEYERRQEKKRKEQEEIDFYENLLRD</sequence>
<dbReference type="AlphaFoldDB" id="A0A077ZU44"/>
<accession>A0A077ZU44</accession>
<gene>
    <name evidence="2" type="primary">Contig6338.g6791</name>
    <name evidence="2" type="ORF">STYLEM_2405</name>
</gene>
<feature type="compositionally biased region" description="Basic and acidic residues" evidence="1">
    <location>
        <begin position="646"/>
        <end position="691"/>
    </location>
</feature>
<evidence type="ECO:0000256" key="1">
    <source>
        <dbReference type="SAM" id="MobiDB-lite"/>
    </source>
</evidence>
<name>A0A077ZU44_STYLE</name>